<dbReference type="AlphaFoldDB" id="A0A518D342"/>
<evidence type="ECO:0000256" key="6">
    <source>
        <dbReference type="ARBA" id="ARBA00023315"/>
    </source>
</evidence>
<sequence length="320" mass="35605">MVDATEDTAEPDASTGFEGPRRTAGAWIEDRALAAALWVTSRAPWAAVDTFLGLLARGAHLFSRKRNRVARDFVRTALGAAPSDNDVERIVRSAYHHLFRVVVESERLLCRVPRESLLDHVELHLSDRARELAEAGAAVVVTTAHVGNWEVGSMVCERLGFRPFVAVAKPAKNHWVSLRIMRSREKRGIRVLPRRGAMAEAPQLVREGAALGLLLDQRARVKPVIAPFFGRPARCDRSAGVLIRRLGVPLVFVTCYRAADPLRFEFHAETVLEPSELAGMNPTAVATRINAEFERMILGRPEQYFWLHDRYRDAPPAPGA</sequence>
<feature type="region of interest" description="Disordered" evidence="7">
    <location>
        <begin position="1"/>
        <end position="21"/>
    </location>
</feature>
<gene>
    <name evidence="8" type="ORF">Pla163_30250</name>
</gene>
<dbReference type="EMBL" id="CP036290">
    <property type="protein sequence ID" value="QDU85879.1"/>
    <property type="molecule type" value="Genomic_DNA"/>
</dbReference>
<dbReference type="GO" id="GO:0005886">
    <property type="term" value="C:plasma membrane"/>
    <property type="evidence" value="ECO:0007669"/>
    <property type="project" value="UniProtKB-SubCell"/>
</dbReference>
<evidence type="ECO:0000313" key="8">
    <source>
        <dbReference type="EMBL" id="QDU85879.1"/>
    </source>
</evidence>
<accession>A0A518D342</accession>
<proteinExistence type="predicted"/>
<evidence type="ECO:0000256" key="4">
    <source>
        <dbReference type="ARBA" id="ARBA00022679"/>
    </source>
</evidence>
<protein>
    <submittedName>
        <fullName evidence="8">Lipid A biosynthesis lauroyl acyltransferase</fullName>
    </submittedName>
</protein>
<dbReference type="InterPro" id="IPR004960">
    <property type="entry name" value="LipA_acyltrans"/>
</dbReference>
<dbReference type="GO" id="GO:0016746">
    <property type="term" value="F:acyltransferase activity"/>
    <property type="evidence" value="ECO:0007669"/>
    <property type="project" value="UniProtKB-KW"/>
</dbReference>
<keyword evidence="2" id="KW-1003">Cell membrane</keyword>
<evidence type="ECO:0000256" key="3">
    <source>
        <dbReference type="ARBA" id="ARBA00022519"/>
    </source>
</evidence>
<evidence type="ECO:0000256" key="7">
    <source>
        <dbReference type="SAM" id="MobiDB-lite"/>
    </source>
</evidence>
<keyword evidence="6 8" id="KW-0012">Acyltransferase</keyword>
<dbReference type="GO" id="GO:0009247">
    <property type="term" value="P:glycolipid biosynthetic process"/>
    <property type="evidence" value="ECO:0007669"/>
    <property type="project" value="UniProtKB-ARBA"/>
</dbReference>
<reference evidence="8 9" key="1">
    <citation type="submission" date="2019-02" db="EMBL/GenBank/DDBJ databases">
        <title>Deep-cultivation of Planctomycetes and their phenomic and genomic characterization uncovers novel biology.</title>
        <authorList>
            <person name="Wiegand S."/>
            <person name="Jogler M."/>
            <person name="Boedeker C."/>
            <person name="Pinto D."/>
            <person name="Vollmers J."/>
            <person name="Rivas-Marin E."/>
            <person name="Kohn T."/>
            <person name="Peeters S.H."/>
            <person name="Heuer A."/>
            <person name="Rast P."/>
            <person name="Oberbeckmann S."/>
            <person name="Bunk B."/>
            <person name="Jeske O."/>
            <person name="Meyerdierks A."/>
            <person name="Storesund J.E."/>
            <person name="Kallscheuer N."/>
            <person name="Luecker S."/>
            <person name="Lage O.M."/>
            <person name="Pohl T."/>
            <person name="Merkel B.J."/>
            <person name="Hornburger P."/>
            <person name="Mueller R.-W."/>
            <person name="Bruemmer F."/>
            <person name="Labrenz M."/>
            <person name="Spormann A.M."/>
            <person name="Op den Camp H."/>
            <person name="Overmann J."/>
            <person name="Amann R."/>
            <person name="Jetten M.S.M."/>
            <person name="Mascher T."/>
            <person name="Medema M.H."/>
            <person name="Devos D.P."/>
            <person name="Kaster A.-K."/>
            <person name="Ovreas L."/>
            <person name="Rohde M."/>
            <person name="Galperin M.Y."/>
            <person name="Jogler C."/>
        </authorList>
    </citation>
    <scope>NUCLEOTIDE SEQUENCE [LARGE SCALE GENOMIC DNA]</scope>
    <source>
        <strain evidence="8 9">Pla163</strain>
    </source>
</reference>
<dbReference type="OrthoDB" id="9801955at2"/>
<dbReference type="Pfam" id="PF03279">
    <property type="entry name" value="Lip_A_acyltrans"/>
    <property type="match status" value="1"/>
</dbReference>
<organism evidence="8 9">
    <name type="scientific">Rohdeia mirabilis</name>
    <dbReference type="NCBI Taxonomy" id="2528008"/>
    <lineage>
        <taxon>Bacteria</taxon>
        <taxon>Pseudomonadati</taxon>
        <taxon>Planctomycetota</taxon>
        <taxon>Planctomycetia</taxon>
        <taxon>Planctomycetia incertae sedis</taxon>
        <taxon>Rohdeia</taxon>
    </lineage>
</organism>
<keyword evidence="4 8" id="KW-0808">Transferase</keyword>
<keyword evidence="3" id="KW-0997">Cell inner membrane</keyword>
<evidence type="ECO:0000256" key="1">
    <source>
        <dbReference type="ARBA" id="ARBA00004533"/>
    </source>
</evidence>
<feature type="compositionally biased region" description="Acidic residues" evidence="7">
    <location>
        <begin position="1"/>
        <end position="10"/>
    </location>
</feature>
<evidence type="ECO:0000313" key="9">
    <source>
        <dbReference type="Proteomes" id="UP000319342"/>
    </source>
</evidence>
<comment type="subcellular location">
    <subcellularLocation>
        <location evidence="1">Cell inner membrane</location>
    </subcellularLocation>
</comment>
<keyword evidence="9" id="KW-1185">Reference proteome</keyword>
<name>A0A518D342_9BACT</name>
<evidence type="ECO:0000256" key="2">
    <source>
        <dbReference type="ARBA" id="ARBA00022475"/>
    </source>
</evidence>
<dbReference type="Proteomes" id="UP000319342">
    <property type="component" value="Chromosome"/>
</dbReference>
<dbReference type="PANTHER" id="PTHR30606:SF10">
    <property type="entry name" value="PHOSPHATIDYLINOSITOL MANNOSIDE ACYLTRANSFERASE"/>
    <property type="match status" value="1"/>
</dbReference>
<dbReference type="CDD" id="cd07984">
    <property type="entry name" value="LPLAT_LABLAT-like"/>
    <property type="match status" value="1"/>
</dbReference>
<evidence type="ECO:0000256" key="5">
    <source>
        <dbReference type="ARBA" id="ARBA00023136"/>
    </source>
</evidence>
<dbReference type="RefSeq" id="WP_145190060.1">
    <property type="nucleotide sequence ID" value="NZ_CP036290.1"/>
</dbReference>
<keyword evidence="5" id="KW-0472">Membrane</keyword>
<dbReference type="PANTHER" id="PTHR30606">
    <property type="entry name" value="LIPID A BIOSYNTHESIS LAUROYL ACYLTRANSFERASE"/>
    <property type="match status" value="1"/>
</dbReference>